<evidence type="ECO:0000259" key="6">
    <source>
        <dbReference type="Pfam" id="PF03738"/>
    </source>
</evidence>
<evidence type="ECO:0000256" key="5">
    <source>
        <dbReference type="ARBA" id="ARBA00022842"/>
    </source>
</evidence>
<evidence type="ECO:0000256" key="1">
    <source>
        <dbReference type="ARBA" id="ARBA00022598"/>
    </source>
</evidence>
<dbReference type="InterPro" id="IPR016185">
    <property type="entry name" value="PreATP-grasp_dom_sf"/>
</dbReference>
<reference evidence="7" key="2">
    <citation type="submission" date="2020-09" db="EMBL/GenBank/DDBJ databases">
        <authorList>
            <person name="Sun Q."/>
            <person name="Zhou Y."/>
        </authorList>
    </citation>
    <scope>NUCLEOTIDE SEQUENCE</scope>
    <source>
        <strain evidence="7">CGMCC 1.15760</strain>
    </source>
</reference>
<proteinExistence type="predicted"/>
<reference evidence="7" key="1">
    <citation type="journal article" date="2014" name="Int. J. Syst. Evol. Microbiol.">
        <title>Complete genome sequence of Corynebacterium casei LMG S-19264T (=DSM 44701T), isolated from a smear-ripened cheese.</title>
        <authorList>
            <consortium name="US DOE Joint Genome Institute (JGI-PGF)"/>
            <person name="Walter F."/>
            <person name="Albersmeier A."/>
            <person name="Kalinowski J."/>
            <person name="Ruckert C."/>
        </authorList>
    </citation>
    <scope>NUCLEOTIDE SEQUENCE</scope>
    <source>
        <strain evidence="7">CGMCC 1.15760</strain>
    </source>
</reference>
<dbReference type="SUPFAM" id="SSF56059">
    <property type="entry name" value="Glutathione synthetase ATP-binding domain-like"/>
    <property type="match status" value="1"/>
</dbReference>
<keyword evidence="1" id="KW-0436">Ligase</keyword>
<gene>
    <name evidence="7" type="ORF">GCM10007425_01570</name>
</gene>
<protein>
    <submittedName>
        <fullName evidence="7">Glutathionylspermidine synthase</fullName>
    </submittedName>
</protein>
<dbReference type="GO" id="GO:0016874">
    <property type="term" value="F:ligase activity"/>
    <property type="evidence" value="ECO:0007669"/>
    <property type="project" value="UniProtKB-KW"/>
</dbReference>
<name>A0A917D4Y8_9BACI</name>
<dbReference type="SUPFAM" id="SSF52440">
    <property type="entry name" value="PreATP-grasp domain"/>
    <property type="match status" value="1"/>
</dbReference>
<evidence type="ECO:0000256" key="4">
    <source>
        <dbReference type="ARBA" id="ARBA00022840"/>
    </source>
</evidence>
<evidence type="ECO:0000313" key="8">
    <source>
        <dbReference type="Proteomes" id="UP000616608"/>
    </source>
</evidence>
<dbReference type="GO" id="GO:0005524">
    <property type="term" value="F:ATP binding"/>
    <property type="evidence" value="ECO:0007669"/>
    <property type="project" value="UniProtKB-KW"/>
</dbReference>
<dbReference type="InterPro" id="IPR005494">
    <property type="entry name" value="GSPS_pre-ATP-grasp-like_dom"/>
</dbReference>
<organism evidence="7 8">
    <name type="scientific">Lysinibacillus alkalisoli</name>
    <dbReference type="NCBI Taxonomy" id="1911548"/>
    <lineage>
        <taxon>Bacteria</taxon>
        <taxon>Bacillati</taxon>
        <taxon>Bacillota</taxon>
        <taxon>Bacilli</taxon>
        <taxon>Bacillales</taxon>
        <taxon>Bacillaceae</taxon>
        <taxon>Lysinibacillus</taxon>
    </lineage>
</organism>
<dbReference type="Pfam" id="PF03738">
    <property type="entry name" value="GSP_synth"/>
    <property type="match status" value="1"/>
</dbReference>
<evidence type="ECO:0000256" key="3">
    <source>
        <dbReference type="ARBA" id="ARBA00022741"/>
    </source>
</evidence>
<dbReference type="RefSeq" id="WP_188613107.1">
    <property type="nucleotide sequence ID" value="NZ_BMJT01000001.1"/>
</dbReference>
<dbReference type="EMBL" id="BMJT01000001">
    <property type="protein sequence ID" value="GGG10954.1"/>
    <property type="molecule type" value="Genomic_DNA"/>
</dbReference>
<evidence type="ECO:0000313" key="7">
    <source>
        <dbReference type="EMBL" id="GGG10954.1"/>
    </source>
</evidence>
<keyword evidence="2" id="KW-0479">Metal-binding</keyword>
<dbReference type="Proteomes" id="UP000616608">
    <property type="component" value="Unassembled WGS sequence"/>
</dbReference>
<evidence type="ECO:0000256" key="2">
    <source>
        <dbReference type="ARBA" id="ARBA00022723"/>
    </source>
</evidence>
<comment type="caution">
    <text evidence="7">The sequence shown here is derived from an EMBL/GenBank/DDBJ whole genome shotgun (WGS) entry which is preliminary data.</text>
</comment>
<keyword evidence="8" id="KW-1185">Reference proteome</keyword>
<keyword evidence="5" id="KW-0460">Magnesium</keyword>
<dbReference type="GO" id="GO:0046872">
    <property type="term" value="F:metal ion binding"/>
    <property type="evidence" value="ECO:0007669"/>
    <property type="project" value="UniProtKB-KW"/>
</dbReference>
<keyword evidence="3" id="KW-0547">Nucleotide-binding</keyword>
<feature type="domain" description="Glutathionylspermidine synthase pre-ATP-grasp-like" evidence="6">
    <location>
        <begin position="21"/>
        <end position="401"/>
    </location>
</feature>
<accession>A0A917D4Y8</accession>
<dbReference type="Gene3D" id="3.30.1490.330">
    <property type="match status" value="1"/>
</dbReference>
<dbReference type="AlphaFoldDB" id="A0A917D4Y8"/>
<keyword evidence="4" id="KW-0067">ATP-binding</keyword>
<sequence>MTSDTQGRQNFYQSIPDFWPDLYEMEYALYDVATITATEVAHIRVASEKIWHIFTKTLTLLQLVPDATLLSLGFPKNSLPYLRLTTLPLASVIARLDLIPYHNSYKCIEINADTPTFIKELFTVNQKVCEHFNVNNPNKYEEARLFRAIRASVEKSAPKETAHIVFTAHSDDIEDALTVRYLQSAIPHAHFTPLHRLHIVRHEGLYDEVGRKIDVLYRQTFPLEQLLEDTNEQGDPIGEWLLELVQQRKLAIINPPSAFLLQNKAVQAVIWGLHDNNDPYFTPQEHCDIAHYFLPTYLENTPFIAAKQAFVEKPIFGREGDTVRIFEGTNKLRYQEEARTYTTYPYVYQAYVKQPIQHFKTEQGMQQGSLLLGSFIVGNQASAIGYRVGATITNNLSYYLPLGML</sequence>